<proteinExistence type="predicted"/>
<evidence type="ECO:0000313" key="2">
    <source>
        <dbReference type="Proteomes" id="UP000011885"/>
    </source>
</evidence>
<dbReference type="AlphaFoldDB" id="M5UDN8"/>
<reference evidence="1 2" key="1">
    <citation type="journal article" date="2013" name="Mar. Genomics">
        <title>Expression of sulfatases in Rhodopirellula baltica and the diversity of sulfatases in the genus Rhodopirellula.</title>
        <authorList>
            <person name="Wegner C.E."/>
            <person name="Richter-Heitmann T."/>
            <person name="Klindworth A."/>
            <person name="Klockow C."/>
            <person name="Richter M."/>
            <person name="Achstetter T."/>
            <person name="Glockner F.O."/>
            <person name="Harder J."/>
        </authorList>
    </citation>
    <scope>NUCLEOTIDE SEQUENCE [LARGE SCALE GENOMIC DNA]</scope>
    <source>
        <strain evidence="1 2">SM41</strain>
    </source>
</reference>
<dbReference type="Proteomes" id="UP000011885">
    <property type="component" value="Unassembled WGS sequence"/>
</dbReference>
<dbReference type="EMBL" id="ANOH01000182">
    <property type="protein sequence ID" value="EMI55971.1"/>
    <property type="molecule type" value="Genomic_DNA"/>
</dbReference>
<name>M5UDN8_9BACT</name>
<protein>
    <submittedName>
        <fullName evidence="1">Uncharacterized protein</fullName>
    </submittedName>
</protein>
<organism evidence="1 2">
    <name type="scientific">Rhodopirellula sallentina SM41</name>
    <dbReference type="NCBI Taxonomy" id="1263870"/>
    <lineage>
        <taxon>Bacteria</taxon>
        <taxon>Pseudomonadati</taxon>
        <taxon>Planctomycetota</taxon>
        <taxon>Planctomycetia</taxon>
        <taxon>Pirellulales</taxon>
        <taxon>Pirellulaceae</taxon>
        <taxon>Rhodopirellula</taxon>
    </lineage>
</organism>
<accession>M5UDN8</accession>
<evidence type="ECO:0000313" key="1">
    <source>
        <dbReference type="EMBL" id="EMI55971.1"/>
    </source>
</evidence>
<gene>
    <name evidence="1" type="ORF">RSSM_02571</name>
</gene>
<feature type="non-terminal residue" evidence="1">
    <location>
        <position position="49"/>
    </location>
</feature>
<sequence>MMPLLVYPLLSMALNRFLLSAGGPGETGFIVGVATPMESNWLQSLLDDP</sequence>
<comment type="caution">
    <text evidence="1">The sequence shown here is derived from an EMBL/GenBank/DDBJ whole genome shotgun (WGS) entry which is preliminary data.</text>
</comment>
<keyword evidence="2" id="KW-1185">Reference proteome</keyword>